<accession>A0ABQ7V303</accession>
<comment type="caution">
    <text evidence="1">The sequence shown here is derived from an EMBL/GenBank/DDBJ whole genome shotgun (WGS) entry which is preliminary data.</text>
</comment>
<dbReference type="EMBL" id="JAIVGD010000015">
    <property type="protein sequence ID" value="KAH0757747.1"/>
    <property type="molecule type" value="Genomic_DNA"/>
</dbReference>
<keyword evidence="2" id="KW-1185">Reference proteome</keyword>
<organism evidence="1 2">
    <name type="scientific">Solanum tuberosum</name>
    <name type="common">Potato</name>
    <dbReference type="NCBI Taxonomy" id="4113"/>
    <lineage>
        <taxon>Eukaryota</taxon>
        <taxon>Viridiplantae</taxon>
        <taxon>Streptophyta</taxon>
        <taxon>Embryophyta</taxon>
        <taxon>Tracheophyta</taxon>
        <taxon>Spermatophyta</taxon>
        <taxon>Magnoliopsida</taxon>
        <taxon>eudicotyledons</taxon>
        <taxon>Gunneridae</taxon>
        <taxon>Pentapetalae</taxon>
        <taxon>asterids</taxon>
        <taxon>lamiids</taxon>
        <taxon>Solanales</taxon>
        <taxon>Solanaceae</taxon>
        <taxon>Solanoideae</taxon>
        <taxon>Solaneae</taxon>
        <taxon>Solanum</taxon>
    </lineage>
</organism>
<dbReference type="Proteomes" id="UP000826656">
    <property type="component" value="Unassembled WGS sequence"/>
</dbReference>
<evidence type="ECO:0000313" key="1">
    <source>
        <dbReference type="EMBL" id="KAH0757747.1"/>
    </source>
</evidence>
<proteinExistence type="predicted"/>
<reference evidence="1 2" key="1">
    <citation type="journal article" date="2021" name="bioRxiv">
        <title>Chromosome-scale and haplotype-resolved genome assembly of a tetraploid potato cultivar.</title>
        <authorList>
            <person name="Sun H."/>
            <person name="Jiao W.-B."/>
            <person name="Krause K."/>
            <person name="Campoy J.A."/>
            <person name="Goel M."/>
            <person name="Folz-Donahue K."/>
            <person name="Kukat C."/>
            <person name="Huettel B."/>
            <person name="Schneeberger K."/>
        </authorList>
    </citation>
    <scope>NUCLEOTIDE SEQUENCE [LARGE SCALE GENOMIC DNA]</scope>
    <source>
        <strain evidence="1">SolTubOtavaFocal</strain>
        <tissue evidence="1">Leaves</tissue>
    </source>
</reference>
<sequence length="229" mass="27270">MINNNIEVIGFHSCNIYKEVSIYFWSKKVTQELLLLGPAKVESQGAISETKASIQLRNRDEETREQTGHLLFGFNWKTQGVRKARVDIKEKVVEKCLHRSTKLKCNAHTLFQARHELHRKVYLKEGRIQLKRKHLDRRIERNTYVLIVARSDIHNKMVMKNVDYPQMKSQKLREYLQAVDRDKEMRRVEKWKELSEHFRKSYFLGSCFYNLMGRRGPQVLLCMLKTLAF</sequence>
<protein>
    <submittedName>
        <fullName evidence="1">Uncharacterized protein</fullName>
    </submittedName>
</protein>
<evidence type="ECO:0000313" key="2">
    <source>
        <dbReference type="Proteomes" id="UP000826656"/>
    </source>
</evidence>
<name>A0ABQ7V303_SOLTU</name>
<gene>
    <name evidence="1" type="ORF">KY290_021240</name>
</gene>